<gene>
    <name evidence="1" type="ORF">LTS18_003120</name>
</gene>
<evidence type="ECO:0000313" key="2">
    <source>
        <dbReference type="Proteomes" id="UP001186974"/>
    </source>
</evidence>
<reference evidence="1" key="1">
    <citation type="submission" date="2024-09" db="EMBL/GenBank/DDBJ databases">
        <title>Black Yeasts Isolated from many extreme environments.</title>
        <authorList>
            <person name="Coleine C."/>
            <person name="Stajich J.E."/>
            <person name="Selbmann L."/>
        </authorList>
    </citation>
    <scope>NUCLEOTIDE SEQUENCE</scope>
    <source>
        <strain evidence="1">CCFEE 5737</strain>
    </source>
</reference>
<organism evidence="1 2">
    <name type="scientific">Coniosporium uncinatum</name>
    <dbReference type="NCBI Taxonomy" id="93489"/>
    <lineage>
        <taxon>Eukaryota</taxon>
        <taxon>Fungi</taxon>
        <taxon>Dikarya</taxon>
        <taxon>Ascomycota</taxon>
        <taxon>Pezizomycotina</taxon>
        <taxon>Dothideomycetes</taxon>
        <taxon>Dothideomycetes incertae sedis</taxon>
        <taxon>Coniosporium</taxon>
    </lineage>
</organism>
<dbReference type="Proteomes" id="UP001186974">
    <property type="component" value="Unassembled WGS sequence"/>
</dbReference>
<comment type="caution">
    <text evidence="1">The sequence shown here is derived from an EMBL/GenBank/DDBJ whole genome shotgun (WGS) entry which is preliminary data.</text>
</comment>
<sequence>TSSPATSATTTGLNLIDAVRKLVQRLSEPSSSSSNATSNLSVNGTAPELQIKKGGGGGGGGGHGGGGGRFAGGRSGNGAAAGAGAHGSGARRATNLQKATRDFSFLLVFLAVALMFT</sequence>
<keyword evidence="2" id="KW-1185">Reference proteome</keyword>
<accession>A0ACC3DUA0</accession>
<feature type="non-terminal residue" evidence="1">
    <location>
        <position position="1"/>
    </location>
</feature>
<protein>
    <submittedName>
        <fullName evidence="1">Uncharacterized protein</fullName>
    </submittedName>
</protein>
<proteinExistence type="predicted"/>
<evidence type="ECO:0000313" key="1">
    <source>
        <dbReference type="EMBL" id="KAK3080101.1"/>
    </source>
</evidence>
<name>A0ACC3DUA0_9PEZI</name>
<dbReference type="EMBL" id="JAWDJW010000742">
    <property type="protein sequence ID" value="KAK3080101.1"/>
    <property type="molecule type" value="Genomic_DNA"/>
</dbReference>